<dbReference type="GO" id="GO:0003700">
    <property type="term" value="F:DNA-binding transcription factor activity"/>
    <property type="evidence" value="ECO:0007669"/>
    <property type="project" value="InterPro"/>
</dbReference>
<dbReference type="SUPFAM" id="SSF46785">
    <property type="entry name" value="Winged helix' DNA-binding domain"/>
    <property type="match status" value="1"/>
</dbReference>
<keyword evidence="2" id="KW-1185">Reference proteome</keyword>
<dbReference type="InterPro" id="IPR036388">
    <property type="entry name" value="WH-like_DNA-bd_sf"/>
</dbReference>
<dbReference type="RefSeq" id="WP_160845152.1">
    <property type="nucleotide sequence ID" value="NZ_WVHT01000006.1"/>
</dbReference>
<evidence type="ECO:0008006" key="3">
    <source>
        <dbReference type="Google" id="ProtNLM"/>
    </source>
</evidence>
<evidence type="ECO:0000313" key="1">
    <source>
        <dbReference type="EMBL" id="MXV51967.1"/>
    </source>
</evidence>
<reference evidence="1 2" key="1">
    <citation type="submission" date="2019-11" db="EMBL/GenBank/DDBJ databases">
        <title>Pedobacter sp. HMF7647 Genome sequencing and assembly.</title>
        <authorList>
            <person name="Kang H."/>
            <person name="Kim H."/>
            <person name="Joh K."/>
        </authorList>
    </citation>
    <scope>NUCLEOTIDE SEQUENCE [LARGE SCALE GENOMIC DNA]</scope>
    <source>
        <strain evidence="1 2">HMF7647</strain>
    </source>
</reference>
<evidence type="ECO:0000313" key="2">
    <source>
        <dbReference type="Proteomes" id="UP000466586"/>
    </source>
</evidence>
<dbReference type="InterPro" id="IPR002481">
    <property type="entry name" value="FUR"/>
</dbReference>
<name>A0A7K1YBJ3_9SPHI</name>
<dbReference type="Pfam" id="PF01475">
    <property type="entry name" value="FUR"/>
    <property type="match status" value="1"/>
</dbReference>
<dbReference type="Proteomes" id="UP000466586">
    <property type="component" value="Unassembled WGS sequence"/>
</dbReference>
<sequence length="104" mass="12092">MTYHKYQFRGDDRRILNKQQQDRQIDQVIINILFNFKEEVTAEKLFLEIRNNGFPMSITTVYKRLKALSTVALVTKIKVSNKESVYRLATAAANEIIEADTPVK</sequence>
<dbReference type="Gene3D" id="1.10.10.10">
    <property type="entry name" value="Winged helix-like DNA-binding domain superfamily/Winged helix DNA-binding domain"/>
    <property type="match status" value="1"/>
</dbReference>
<gene>
    <name evidence="1" type="ORF">GS399_13370</name>
</gene>
<protein>
    <recommendedName>
        <fullName evidence="3">Ferric uptake regulator family protein</fullName>
    </recommendedName>
</protein>
<accession>A0A7K1YBJ3</accession>
<dbReference type="EMBL" id="WVHT01000006">
    <property type="protein sequence ID" value="MXV51967.1"/>
    <property type="molecule type" value="Genomic_DNA"/>
</dbReference>
<organism evidence="1 2">
    <name type="scientific">Hufsiella arboris</name>
    <dbReference type="NCBI Taxonomy" id="2695275"/>
    <lineage>
        <taxon>Bacteria</taxon>
        <taxon>Pseudomonadati</taxon>
        <taxon>Bacteroidota</taxon>
        <taxon>Sphingobacteriia</taxon>
        <taxon>Sphingobacteriales</taxon>
        <taxon>Sphingobacteriaceae</taxon>
        <taxon>Hufsiella</taxon>
    </lineage>
</organism>
<dbReference type="InterPro" id="IPR036390">
    <property type="entry name" value="WH_DNA-bd_sf"/>
</dbReference>
<dbReference type="AlphaFoldDB" id="A0A7K1YBJ3"/>
<comment type="caution">
    <text evidence="1">The sequence shown here is derived from an EMBL/GenBank/DDBJ whole genome shotgun (WGS) entry which is preliminary data.</text>
</comment>
<proteinExistence type="predicted"/>